<evidence type="ECO:0000313" key="3">
    <source>
        <dbReference type="Proteomes" id="UP000053095"/>
    </source>
</evidence>
<reference evidence="3" key="1">
    <citation type="journal article" date="2015" name="Genome Announc.">
        <title>Draft genome sequence of Talaromyces cellulolyticus strain Y-94, a source of lignocellulosic biomass-degrading enzymes.</title>
        <authorList>
            <person name="Fujii T."/>
            <person name="Koike H."/>
            <person name="Sawayama S."/>
            <person name="Yano S."/>
            <person name="Inoue H."/>
        </authorList>
    </citation>
    <scope>NUCLEOTIDE SEQUENCE [LARGE SCALE GENOMIC DNA]</scope>
    <source>
        <strain evidence="3">Y-94</strain>
    </source>
</reference>
<proteinExistence type="predicted"/>
<keyword evidence="3" id="KW-1185">Reference proteome</keyword>
<dbReference type="Proteomes" id="UP000053095">
    <property type="component" value="Unassembled WGS sequence"/>
</dbReference>
<dbReference type="AlphaFoldDB" id="A0A6V8H265"/>
<sequence>MPEPTQNRPSATAPMGSNPPSSSSPPQIPDLEATRQGWDEKLEADFAEIKEILRRDRDARAQQQNANGAHTQ</sequence>
<gene>
    <name evidence="2" type="ORF">TCE0_015f03105</name>
</gene>
<evidence type="ECO:0000256" key="1">
    <source>
        <dbReference type="SAM" id="MobiDB-lite"/>
    </source>
</evidence>
<evidence type="ECO:0000313" key="2">
    <source>
        <dbReference type="EMBL" id="GAM35083.1"/>
    </source>
</evidence>
<dbReference type="EMBL" id="DF933811">
    <property type="protein sequence ID" value="GAM35083.1"/>
    <property type="molecule type" value="Genomic_DNA"/>
</dbReference>
<feature type="compositionally biased region" description="Polar residues" evidence="1">
    <location>
        <begin position="1"/>
        <end position="10"/>
    </location>
</feature>
<feature type="region of interest" description="Disordered" evidence="1">
    <location>
        <begin position="1"/>
        <end position="37"/>
    </location>
</feature>
<comment type="caution">
    <text evidence="2">The sequence shown here is derived from an EMBL/GenBank/DDBJ whole genome shotgun (WGS) entry which is preliminary data.</text>
</comment>
<organism evidence="2 3">
    <name type="scientific">Talaromyces pinophilus</name>
    <name type="common">Penicillium pinophilum</name>
    <dbReference type="NCBI Taxonomy" id="128442"/>
    <lineage>
        <taxon>Eukaryota</taxon>
        <taxon>Fungi</taxon>
        <taxon>Dikarya</taxon>
        <taxon>Ascomycota</taxon>
        <taxon>Pezizomycotina</taxon>
        <taxon>Eurotiomycetes</taxon>
        <taxon>Eurotiomycetidae</taxon>
        <taxon>Eurotiales</taxon>
        <taxon>Trichocomaceae</taxon>
        <taxon>Talaromyces</taxon>
        <taxon>Talaromyces sect. Talaromyces</taxon>
    </lineage>
</organism>
<accession>A0A6V8H265</accession>
<name>A0A6V8H265_TALPI</name>
<protein>
    <submittedName>
        <fullName evidence="2">Uncharacterized protein</fullName>
    </submittedName>
</protein>